<evidence type="ECO:0000256" key="3">
    <source>
        <dbReference type="ARBA" id="ARBA00022989"/>
    </source>
</evidence>
<evidence type="ECO:0000313" key="6">
    <source>
        <dbReference type="EMBL" id="GFZ13598.1"/>
    </source>
</evidence>
<dbReference type="PANTHER" id="PTHR23291:SF31">
    <property type="entry name" value="PROTEIN LIFEGUARD 4"/>
    <property type="match status" value="1"/>
</dbReference>
<dbReference type="Pfam" id="PF01027">
    <property type="entry name" value="Bax1-I"/>
    <property type="match status" value="1"/>
</dbReference>
<dbReference type="AlphaFoldDB" id="A0A7J0GS61"/>
<gene>
    <name evidence="6" type="ORF">Acr_23g0019830</name>
</gene>
<feature type="transmembrane region" description="Helical" evidence="5">
    <location>
        <begin position="101"/>
        <end position="121"/>
    </location>
</feature>
<evidence type="ECO:0000256" key="2">
    <source>
        <dbReference type="ARBA" id="ARBA00022692"/>
    </source>
</evidence>
<dbReference type="InterPro" id="IPR006214">
    <property type="entry name" value="Bax_inhibitor_1-related"/>
</dbReference>
<organism evidence="6 7">
    <name type="scientific">Actinidia rufa</name>
    <dbReference type="NCBI Taxonomy" id="165716"/>
    <lineage>
        <taxon>Eukaryota</taxon>
        <taxon>Viridiplantae</taxon>
        <taxon>Streptophyta</taxon>
        <taxon>Embryophyta</taxon>
        <taxon>Tracheophyta</taxon>
        <taxon>Spermatophyta</taxon>
        <taxon>Magnoliopsida</taxon>
        <taxon>eudicotyledons</taxon>
        <taxon>Gunneridae</taxon>
        <taxon>Pentapetalae</taxon>
        <taxon>asterids</taxon>
        <taxon>Ericales</taxon>
        <taxon>Actinidiaceae</taxon>
        <taxon>Actinidia</taxon>
    </lineage>
</organism>
<dbReference type="PANTHER" id="PTHR23291">
    <property type="entry name" value="BAX INHIBITOR-RELATED"/>
    <property type="match status" value="1"/>
</dbReference>
<dbReference type="GO" id="GO:0016020">
    <property type="term" value="C:membrane"/>
    <property type="evidence" value="ECO:0007669"/>
    <property type="project" value="UniProtKB-SubCell"/>
</dbReference>
<evidence type="ECO:0000313" key="7">
    <source>
        <dbReference type="Proteomes" id="UP000585474"/>
    </source>
</evidence>
<dbReference type="EMBL" id="BJWL01000023">
    <property type="protein sequence ID" value="GFZ13598.1"/>
    <property type="molecule type" value="Genomic_DNA"/>
</dbReference>
<feature type="transmembrane region" description="Helical" evidence="5">
    <location>
        <begin position="220"/>
        <end position="241"/>
    </location>
</feature>
<feature type="transmembrane region" description="Helical" evidence="5">
    <location>
        <begin position="128"/>
        <end position="149"/>
    </location>
</feature>
<proteinExistence type="inferred from homology"/>
<dbReference type="Proteomes" id="UP000585474">
    <property type="component" value="Unassembled WGS sequence"/>
</dbReference>
<reference evidence="6 7" key="1">
    <citation type="submission" date="2019-07" db="EMBL/GenBank/DDBJ databases">
        <title>De Novo Assembly of kiwifruit Actinidia rufa.</title>
        <authorList>
            <person name="Sugita-Konishi S."/>
            <person name="Sato K."/>
            <person name="Mori E."/>
            <person name="Abe Y."/>
            <person name="Kisaki G."/>
            <person name="Hamano K."/>
            <person name="Suezawa K."/>
            <person name="Otani M."/>
            <person name="Fukuda T."/>
            <person name="Manabe T."/>
            <person name="Gomi K."/>
            <person name="Tabuchi M."/>
            <person name="Akimitsu K."/>
            <person name="Kataoka I."/>
        </authorList>
    </citation>
    <scope>NUCLEOTIDE SEQUENCE [LARGE SCALE GENOMIC DNA]</scope>
    <source>
        <strain evidence="7">cv. Fuchu</strain>
    </source>
</reference>
<protein>
    <submittedName>
        <fullName evidence="6">Bax inhibitor-1 family protein</fullName>
    </submittedName>
</protein>
<evidence type="ECO:0000256" key="4">
    <source>
        <dbReference type="ARBA" id="ARBA00023136"/>
    </source>
</evidence>
<comment type="similarity">
    <text evidence="5">Belongs to the BI1 family.</text>
</comment>
<accession>A0A7J0GS61</accession>
<keyword evidence="3 5" id="KW-1133">Transmembrane helix</keyword>
<feature type="transmembrane region" description="Helical" evidence="5">
    <location>
        <begin position="161"/>
        <end position="181"/>
    </location>
</feature>
<comment type="subcellular location">
    <subcellularLocation>
        <location evidence="1">Membrane</location>
        <topology evidence="1">Multi-pass membrane protein</topology>
    </subcellularLocation>
</comment>
<keyword evidence="7" id="KW-1185">Reference proteome</keyword>
<name>A0A7J0GS61_9ERIC</name>
<dbReference type="OrthoDB" id="7933078at2759"/>
<comment type="caution">
    <text evidence="6">The sequence shown here is derived from an EMBL/GenBank/DDBJ whole genome shotgun (WGS) entry which is preliminary data.</text>
</comment>
<keyword evidence="2 5" id="KW-0812">Transmembrane</keyword>
<feature type="transmembrane region" description="Helical" evidence="5">
    <location>
        <begin position="188"/>
        <end position="205"/>
    </location>
</feature>
<evidence type="ECO:0000256" key="1">
    <source>
        <dbReference type="ARBA" id="ARBA00004141"/>
    </source>
</evidence>
<feature type="transmembrane region" description="Helical" evidence="5">
    <location>
        <begin position="77"/>
        <end position="95"/>
    </location>
</feature>
<keyword evidence="4 5" id="KW-0472">Membrane</keyword>
<evidence type="ECO:0000256" key="5">
    <source>
        <dbReference type="RuleBase" id="RU004379"/>
    </source>
</evidence>
<sequence>MWNRKADVESGTAEPLYPMMLESPELRWAFIRKIYSILSIQLLLTVRRRRLRRHLPPYLGLLHHHRRRLGCLHRSRLDALYWYFLNYLLWPMYYYHQRHPVNYILLGVFTVSIAFAVGLSCAFTSQKVILEAVILTTGVVVSLTLYTFWAARRGHDFNFLGPFLVGSLFVLILASLIQCFFPLSRSFSVIYGVLASIIFCGYIIYDTDNLIKRHPYDEYIWASVSLYLDIINLFLALLTIFRATD</sequence>